<dbReference type="PANTHER" id="PTHR43877:SF2">
    <property type="entry name" value="AMINOALKYLPHOSPHONATE N-ACETYLTRANSFERASE-RELATED"/>
    <property type="match status" value="1"/>
</dbReference>
<dbReference type="SUPFAM" id="SSF55729">
    <property type="entry name" value="Acyl-CoA N-acyltransferases (Nat)"/>
    <property type="match status" value="1"/>
</dbReference>
<dbReference type="EMBL" id="FNCJ01000002">
    <property type="protein sequence ID" value="SDG19498.1"/>
    <property type="molecule type" value="Genomic_DNA"/>
</dbReference>
<dbReference type="PROSITE" id="PS51186">
    <property type="entry name" value="GNAT"/>
    <property type="match status" value="1"/>
</dbReference>
<organism evidence="4 5">
    <name type="scientific">Paraburkholderia phenazinium</name>
    <dbReference type="NCBI Taxonomy" id="60549"/>
    <lineage>
        <taxon>Bacteria</taxon>
        <taxon>Pseudomonadati</taxon>
        <taxon>Pseudomonadota</taxon>
        <taxon>Betaproteobacteria</taxon>
        <taxon>Burkholderiales</taxon>
        <taxon>Burkholderiaceae</taxon>
        <taxon>Paraburkholderia</taxon>
    </lineage>
</organism>
<gene>
    <name evidence="4" type="ORF">SAMN05216466_102430</name>
</gene>
<keyword evidence="2" id="KW-0012">Acyltransferase</keyword>
<dbReference type="OrthoDB" id="9803233at2"/>
<protein>
    <submittedName>
        <fullName evidence="4">Acetyltransferase (GNAT) family protein</fullName>
    </submittedName>
</protein>
<dbReference type="InterPro" id="IPR016181">
    <property type="entry name" value="Acyl_CoA_acyltransferase"/>
</dbReference>
<evidence type="ECO:0000256" key="2">
    <source>
        <dbReference type="ARBA" id="ARBA00023315"/>
    </source>
</evidence>
<dbReference type="InterPro" id="IPR050832">
    <property type="entry name" value="Bact_Acetyltransf"/>
</dbReference>
<dbReference type="GO" id="GO:0016747">
    <property type="term" value="F:acyltransferase activity, transferring groups other than amino-acyl groups"/>
    <property type="evidence" value="ECO:0007669"/>
    <property type="project" value="InterPro"/>
</dbReference>
<evidence type="ECO:0000313" key="5">
    <source>
        <dbReference type="Proteomes" id="UP000199706"/>
    </source>
</evidence>
<feature type="domain" description="N-acetyltransferase" evidence="3">
    <location>
        <begin position="17"/>
        <end position="158"/>
    </location>
</feature>
<reference evidence="4 5" key="1">
    <citation type="submission" date="2016-10" db="EMBL/GenBank/DDBJ databases">
        <authorList>
            <person name="de Groot N.N."/>
        </authorList>
    </citation>
    <scope>NUCLEOTIDE SEQUENCE [LARGE SCALE GENOMIC DNA]</scope>
    <source>
        <strain evidence="4 5">LMG 2247</strain>
    </source>
</reference>
<dbReference type="Gene3D" id="3.40.630.30">
    <property type="match status" value="1"/>
</dbReference>
<evidence type="ECO:0000313" key="4">
    <source>
        <dbReference type="EMBL" id="SDG19498.1"/>
    </source>
</evidence>
<proteinExistence type="predicted"/>
<dbReference type="AlphaFoldDB" id="A0A1G7S916"/>
<evidence type="ECO:0000256" key="1">
    <source>
        <dbReference type="ARBA" id="ARBA00022679"/>
    </source>
</evidence>
<keyword evidence="1 4" id="KW-0808">Transferase</keyword>
<dbReference type="Pfam" id="PF00583">
    <property type="entry name" value="Acetyltransf_1"/>
    <property type="match status" value="1"/>
</dbReference>
<dbReference type="RefSeq" id="WP_090682539.1">
    <property type="nucleotide sequence ID" value="NZ_CADERL010000002.1"/>
</dbReference>
<accession>A0A1G7S916</accession>
<dbReference type="CDD" id="cd04301">
    <property type="entry name" value="NAT_SF"/>
    <property type="match status" value="1"/>
</dbReference>
<sequence>MTYSIHDTTPLAANAKPLIDALQIEYATRYSEYRRDNGAAAAEELARYPAALFAPPEGAFLVLIREGETIGGGAFKRYDERTAELKRIWTRSDLRRQGLARRVVEELEIRALRQGYSRVYLTTGFKQPEAWGLYIDSGYAPLFDTRLDPEVLVQLRFGKDLLEPGRIATLEDLRATEPAVPGVETK</sequence>
<name>A0A1G7S916_9BURK</name>
<evidence type="ECO:0000259" key="3">
    <source>
        <dbReference type="PROSITE" id="PS51186"/>
    </source>
</evidence>
<dbReference type="Proteomes" id="UP000199706">
    <property type="component" value="Unassembled WGS sequence"/>
</dbReference>
<dbReference type="PANTHER" id="PTHR43877">
    <property type="entry name" value="AMINOALKYLPHOSPHONATE N-ACETYLTRANSFERASE-RELATED-RELATED"/>
    <property type="match status" value="1"/>
</dbReference>
<dbReference type="InterPro" id="IPR000182">
    <property type="entry name" value="GNAT_dom"/>
</dbReference>